<feature type="region of interest" description="Disordered" evidence="1">
    <location>
        <begin position="39"/>
        <end position="91"/>
    </location>
</feature>
<dbReference type="InParanoid" id="A0A0G4FMP5"/>
<evidence type="ECO:0000313" key="2">
    <source>
        <dbReference type="EMBL" id="CEM15513.1"/>
    </source>
</evidence>
<protein>
    <submittedName>
        <fullName evidence="2">Uncharacterized protein</fullName>
    </submittedName>
</protein>
<keyword evidence="3" id="KW-1185">Reference proteome</keyword>
<organism evidence="2 3">
    <name type="scientific">Vitrella brassicaformis (strain CCMP3155)</name>
    <dbReference type="NCBI Taxonomy" id="1169540"/>
    <lineage>
        <taxon>Eukaryota</taxon>
        <taxon>Sar</taxon>
        <taxon>Alveolata</taxon>
        <taxon>Colpodellida</taxon>
        <taxon>Vitrellaceae</taxon>
        <taxon>Vitrella</taxon>
    </lineage>
</organism>
<name>A0A0G4FMP5_VITBC</name>
<dbReference type="AlphaFoldDB" id="A0A0G4FMP5"/>
<evidence type="ECO:0000256" key="1">
    <source>
        <dbReference type="SAM" id="MobiDB-lite"/>
    </source>
</evidence>
<dbReference type="PhylomeDB" id="A0A0G4FMP5"/>
<proteinExistence type="predicted"/>
<feature type="compositionally biased region" description="Basic and acidic residues" evidence="1">
    <location>
        <begin position="39"/>
        <end position="71"/>
    </location>
</feature>
<dbReference type="EMBL" id="CDMY01000466">
    <property type="protein sequence ID" value="CEM15513.1"/>
    <property type="molecule type" value="Genomic_DNA"/>
</dbReference>
<dbReference type="VEuPathDB" id="CryptoDB:Vbra_15768"/>
<gene>
    <name evidence="2" type="ORF">Vbra_15768</name>
</gene>
<dbReference type="Proteomes" id="UP000041254">
    <property type="component" value="Unassembled WGS sequence"/>
</dbReference>
<sequence length="244" mass="27098">MEVAVDKIHMHHTDADGGGEVGGDNFDTSIAARLKRRRAISDHVAKSAAKEKAKQEPTPELPQRTEADRRPAGNPQYASNPTWDAAAGPSEGKTTIKVAHYQSEVPNCTYHVGRHSWVARPPVINGKRPAGSKAFSIDKLGEQAARDGAEDYTRQLELKHRQTAPQNGGRPGMRRATQDGGPVCHTPGVTWERNKKIWRVTWQQNGSQREVTVNPRHHGNSVEQAMNHAISTRAEKERTYEFHE</sequence>
<accession>A0A0G4FMP5</accession>
<dbReference type="Gene3D" id="1.20.5.2050">
    <property type="match status" value="2"/>
</dbReference>
<feature type="compositionally biased region" description="Basic and acidic residues" evidence="1">
    <location>
        <begin position="1"/>
        <end position="15"/>
    </location>
</feature>
<feature type="region of interest" description="Disordered" evidence="1">
    <location>
        <begin position="1"/>
        <end position="26"/>
    </location>
</feature>
<feature type="region of interest" description="Disordered" evidence="1">
    <location>
        <begin position="162"/>
        <end position="185"/>
    </location>
</feature>
<reference evidence="2 3" key="1">
    <citation type="submission" date="2014-11" db="EMBL/GenBank/DDBJ databases">
        <authorList>
            <person name="Zhu J."/>
            <person name="Qi W."/>
            <person name="Song R."/>
        </authorList>
    </citation>
    <scope>NUCLEOTIDE SEQUENCE [LARGE SCALE GENOMIC DNA]</scope>
</reference>
<evidence type="ECO:0000313" key="3">
    <source>
        <dbReference type="Proteomes" id="UP000041254"/>
    </source>
</evidence>